<dbReference type="InterPro" id="IPR001919">
    <property type="entry name" value="CBD2"/>
</dbReference>
<keyword evidence="8" id="KW-1185">Reference proteome</keyword>
<dbReference type="InterPro" id="IPR017853">
    <property type="entry name" value="GH"/>
</dbReference>
<dbReference type="EMBL" id="BOML01000033">
    <property type="protein sequence ID" value="GIE02706.1"/>
    <property type="molecule type" value="Genomic_DNA"/>
</dbReference>
<evidence type="ECO:0000259" key="5">
    <source>
        <dbReference type="PROSITE" id="PS50853"/>
    </source>
</evidence>
<comment type="caution">
    <text evidence="7">The sequence shown here is derived from an EMBL/GenBank/DDBJ whole genome shotgun (WGS) entry which is preliminary data.</text>
</comment>
<feature type="domain" description="Fibronectin type-III" evidence="5">
    <location>
        <begin position="482"/>
        <end position="568"/>
    </location>
</feature>
<dbReference type="SUPFAM" id="SSF49265">
    <property type="entry name" value="Fibronectin type III"/>
    <property type="match status" value="1"/>
</dbReference>
<dbReference type="InterPro" id="IPR003961">
    <property type="entry name" value="FN3_dom"/>
</dbReference>
<dbReference type="CDD" id="cd00063">
    <property type="entry name" value="FN3"/>
    <property type="match status" value="1"/>
</dbReference>
<dbReference type="InterPro" id="IPR006311">
    <property type="entry name" value="TAT_signal"/>
</dbReference>
<dbReference type="SMART" id="SM00060">
    <property type="entry name" value="FN3"/>
    <property type="match status" value="1"/>
</dbReference>
<dbReference type="SMART" id="SM00637">
    <property type="entry name" value="CBD_II"/>
    <property type="match status" value="1"/>
</dbReference>
<reference evidence="7 8" key="1">
    <citation type="submission" date="2021-01" db="EMBL/GenBank/DDBJ databases">
        <title>Whole genome shotgun sequence of Actinoplanes durhamensis NBRC 14914.</title>
        <authorList>
            <person name="Komaki H."/>
            <person name="Tamura T."/>
        </authorList>
    </citation>
    <scope>NUCLEOTIDE SEQUENCE [LARGE SCALE GENOMIC DNA]</scope>
    <source>
        <strain evidence="7 8">NBRC 14914</strain>
    </source>
</reference>
<dbReference type="SUPFAM" id="SSF49384">
    <property type="entry name" value="Carbohydrate-binding domain"/>
    <property type="match status" value="1"/>
</dbReference>
<dbReference type="InterPro" id="IPR008965">
    <property type="entry name" value="CBM2/CBM3_carb-bd_dom_sf"/>
</dbReference>
<dbReference type="PROSITE" id="PS51173">
    <property type="entry name" value="CBM2"/>
    <property type="match status" value="1"/>
</dbReference>
<evidence type="ECO:0000313" key="7">
    <source>
        <dbReference type="EMBL" id="GIE02706.1"/>
    </source>
</evidence>
<dbReference type="RefSeq" id="WP_203728438.1">
    <property type="nucleotide sequence ID" value="NZ_BAAATX010000013.1"/>
</dbReference>
<keyword evidence="2" id="KW-0378">Hydrolase</keyword>
<feature type="signal peptide" evidence="4">
    <location>
        <begin position="1"/>
        <end position="31"/>
    </location>
</feature>
<evidence type="ECO:0000256" key="3">
    <source>
        <dbReference type="ARBA" id="ARBA00023326"/>
    </source>
</evidence>
<proteinExistence type="predicted"/>
<protein>
    <submittedName>
        <fullName evidence="7">Alpha-L-arabinofuranosidase</fullName>
    </submittedName>
</protein>
<evidence type="ECO:0000256" key="4">
    <source>
        <dbReference type="SAM" id="SignalP"/>
    </source>
</evidence>
<dbReference type="Gene3D" id="2.60.40.1180">
    <property type="entry name" value="Golgi alpha-mannosidase II"/>
    <property type="match status" value="1"/>
</dbReference>
<evidence type="ECO:0000256" key="2">
    <source>
        <dbReference type="ARBA" id="ARBA00023295"/>
    </source>
</evidence>
<dbReference type="Gene3D" id="3.20.20.80">
    <property type="entry name" value="Glycosidases"/>
    <property type="match status" value="1"/>
</dbReference>
<dbReference type="Proteomes" id="UP000637628">
    <property type="component" value="Unassembled WGS sequence"/>
</dbReference>
<dbReference type="PANTHER" id="PTHR43576:SF2">
    <property type="entry name" value="INTRACELLULAR EXO-ALPHA-L-ARABINOFURANOSIDASE 2"/>
    <property type="match status" value="1"/>
</dbReference>
<evidence type="ECO:0000256" key="1">
    <source>
        <dbReference type="ARBA" id="ARBA00023277"/>
    </source>
</evidence>
<organism evidence="7 8">
    <name type="scientific">Paractinoplanes durhamensis</name>
    <dbReference type="NCBI Taxonomy" id="113563"/>
    <lineage>
        <taxon>Bacteria</taxon>
        <taxon>Bacillati</taxon>
        <taxon>Actinomycetota</taxon>
        <taxon>Actinomycetes</taxon>
        <taxon>Micromonosporales</taxon>
        <taxon>Micromonosporaceae</taxon>
        <taxon>Paractinoplanes</taxon>
    </lineage>
</organism>
<dbReference type="PANTHER" id="PTHR43576">
    <property type="entry name" value="ALPHA-L-ARABINOFURANOSIDASE C-RELATED"/>
    <property type="match status" value="1"/>
</dbReference>
<dbReference type="SUPFAM" id="SSF51445">
    <property type="entry name" value="(Trans)glycosidases"/>
    <property type="match status" value="1"/>
</dbReference>
<dbReference type="InterPro" id="IPR013780">
    <property type="entry name" value="Glyco_hydro_b"/>
</dbReference>
<dbReference type="PROSITE" id="PS50853">
    <property type="entry name" value="FN3"/>
    <property type="match status" value="1"/>
</dbReference>
<dbReference type="PROSITE" id="PS51318">
    <property type="entry name" value="TAT"/>
    <property type="match status" value="1"/>
</dbReference>
<evidence type="ECO:0000313" key="8">
    <source>
        <dbReference type="Proteomes" id="UP000637628"/>
    </source>
</evidence>
<keyword evidence="1" id="KW-0119">Carbohydrate metabolism</keyword>
<gene>
    <name evidence="7" type="ORF">Adu01nite_40560</name>
</gene>
<feature type="chain" id="PRO_5046536906" evidence="4">
    <location>
        <begin position="32"/>
        <end position="675"/>
    </location>
</feature>
<keyword evidence="3" id="KW-0624">Polysaccharide degradation</keyword>
<dbReference type="Pfam" id="PF00041">
    <property type="entry name" value="fn3"/>
    <property type="match status" value="1"/>
</dbReference>
<accession>A0ABQ3YYS1</accession>
<dbReference type="Gene3D" id="2.60.40.290">
    <property type="match status" value="1"/>
</dbReference>
<dbReference type="InterPro" id="IPR013783">
    <property type="entry name" value="Ig-like_fold"/>
</dbReference>
<keyword evidence="2" id="KW-0326">Glycosidase</keyword>
<sequence>MQSAIPRRAALGAALLAATALVAPPAQSAFAAETPVKVSVNARAGLATVPATALGVNDAIWDTTLGTNAVADLLGDAGVKMIRYPGGSYADIYHWETHTAPGGYVAPNTDFDTFMASARRTGAEPMIIANYGTGSAEEAAGWVRYANVTKGYQAKYWTIGNENYGNGRYGSAWEADDHTDLSPTQYANEVVAYADAMKAVDPTIKVGAVLTTPANWPDGIVAGGDSATWNQTVLSIAGPHIDFADVHWYPGGGTAAEAIGKTQYLDDTVYALRQQINTFGGANAGKIGISLTELNVGVGQNTQPGAIFLADAYASLIANGVFTVQWWNVHNGIGTPSMVEGRQDYNDFGLLSSGTCTADNAVCEPALNTPFAPYHALKLLSSFLHPGDQMIRAGTDNALVTAHAARRPNGDLSVLLINKDPSSAHDVALNYAGYTSSAAAPTVLTYGNGDPAAHAGSASTLPAYSLTLVTLHPSAAATGPQAPSALTATAVTDRTATIGWTGAAKATKYEIYRANGAVSEQLGETTGTSFTVRNLQPGNRYTVNVLARDAAGNQSWSSAPLTFTTGAPATSTCKVKYADTNDWGNGFVGQIDITNTGAAPITGWTLNYTWPTTWQSVSSGWSATWTSSGTDVRVTSDGTLAAGGGSTSVGFVGSYSGPNIAPIAFTLNGTVCSIA</sequence>
<feature type="domain" description="CBM2" evidence="6">
    <location>
        <begin position="566"/>
        <end position="675"/>
    </location>
</feature>
<dbReference type="InterPro" id="IPR012291">
    <property type="entry name" value="CBM2_carb-bd_dom_sf"/>
</dbReference>
<dbReference type="Pfam" id="PF00553">
    <property type="entry name" value="CBM_2"/>
    <property type="match status" value="1"/>
</dbReference>
<keyword evidence="4" id="KW-0732">Signal</keyword>
<dbReference type="InterPro" id="IPR036116">
    <property type="entry name" value="FN3_sf"/>
</dbReference>
<dbReference type="Gene3D" id="2.60.40.10">
    <property type="entry name" value="Immunoglobulins"/>
    <property type="match status" value="1"/>
</dbReference>
<evidence type="ECO:0000259" key="6">
    <source>
        <dbReference type="PROSITE" id="PS51173"/>
    </source>
</evidence>
<name>A0ABQ3YYS1_9ACTN</name>